<keyword evidence="3" id="KW-0597">Phosphoprotein</keyword>
<dbReference type="Pfam" id="PF02518">
    <property type="entry name" value="HATPase_c"/>
    <property type="match status" value="1"/>
</dbReference>
<dbReference type="RefSeq" id="WP_131901321.1">
    <property type="nucleotide sequence ID" value="NZ_SMKZ01000071.1"/>
</dbReference>
<keyword evidence="8" id="KW-0902">Two-component regulatory system</keyword>
<comment type="catalytic activity">
    <reaction evidence="1">
        <text>ATP + protein L-histidine = ADP + protein N-phospho-L-histidine.</text>
        <dbReference type="EC" id="2.7.13.3"/>
    </reaction>
</comment>
<feature type="transmembrane region" description="Helical" evidence="9">
    <location>
        <begin position="44"/>
        <end position="65"/>
    </location>
</feature>
<evidence type="ECO:0000256" key="5">
    <source>
        <dbReference type="ARBA" id="ARBA00022741"/>
    </source>
</evidence>
<keyword evidence="4" id="KW-0808">Transferase</keyword>
<feature type="transmembrane region" description="Helical" evidence="9">
    <location>
        <begin position="101"/>
        <end position="129"/>
    </location>
</feature>
<keyword evidence="9" id="KW-1133">Transmembrane helix</keyword>
<dbReference type="Gene3D" id="3.30.565.10">
    <property type="entry name" value="Histidine kinase-like ATPase, C-terminal domain"/>
    <property type="match status" value="1"/>
</dbReference>
<keyword evidence="9" id="KW-0472">Membrane</keyword>
<dbReference type="InterPro" id="IPR050482">
    <property type="entry name" value="Sensor_HK_TwoCompSys"/>
</dbReference>
<dbReference type="PANTHER" id="PTHR24421">
    <property type="entry name" value="NITRATE/NITRITE SENSOR PROTEIN NARX-RELATED"/>
    <property type="match status" value="1"/>
</dbReference>
<dbReference type="EMBL" id="SMKZ01000071">
    <property type="protein sequence ID" value="TDD98079.1"/>
    <property type="molecule type" value="Genomic_DNA"/>
</dbReference>
<feature type="transmembrane region" description="Helical" evidence="9">
    <location>
        <begin position="21"/>
        <end position="38"/>
    </location>
</feature>
<dbReference type="SMART" id="SM00387">
    <property type="entry name" value="HATPase_c"/>
    <property type="match status" value="1"/>
</dbReference>
<feature type="domain" description="Histidine kinase/HSP90-like ATPase" evidence="10">
    <location>
        <begin position="291"/>
        <end position="380"/>
    </location>
</feature>
<feature type="transmembrane region" description="Helical" evidence="9">
    <location>
        <begin position="141"/>
        <end position="161"/>
    </location>
</feature>
<dbReference type="GO" id="GO:0005524">
    <property type="term" value="F:ATP binding"/>
    <property type="evidence" value="ECO:0007669"/>
    <property type="project" value="UniProtKB-KW"/>
</dbReference>
<dbReference type="InterPro" id="IPR036890">
    <property type="entry name" value="HATPase_C_sf"/>
</dbReference>
<keyword evidence="9" id="KW-0812">Transmembrane</keyword>
<evidence type="ECO:0000256" key="6">
    <source>
        <dbReference type="ARBA" id="ARBA00022777"/>
    </source>
</evidence>
<dbReference type="Pfam" id="PF23539">
    <property type="entry name" value="DUF7134"/>
    <property type="match status" value="1"/>
</dbReference>
<dbReference type="Proteomes" id="UP000294739">
    <property type="component" value="Unassembled WGS sequence"/>
</dbReference>
<protein>
    <recommendedName>
        <fullName evidence="2">histidine kinase</fullName>
        <ecNumber evidence="2">2.7.13.3</ecNumber>
    </recommendedName>
</protein>
<dbReference type="GO" id="GO:0046983">
    <property type="term" value="F:protein dimerization activity"/>
    <property type="evidence" value="ECO:0007669"/>
    <property type="project" value="InterPro"/>
</dbReference>
<dbReference type="FunCoup" id="A0A4R5CGA3">
    <property type="interactions" value="1"/>
</dbReference>
<sequence>MADVAQQPRDRWRGGIGDARDAVLAAVVGVFVVLTTALESLAPIAFRGVPALGWLLMVVGSAALAWRRRFPVTVGVVTLVASMIYYPAVNPDGALLVTPLIALYTVAATGRLAAAVVLGAVAAVGTGLGELGTEADPLGDAGLFLLISWLVAVVAVGGVAYTRERGRDEALRNRATEERLRIARELHDVLGHNISLINVQAGAALHGLARDPGPSSSELATEALTAIKDTSREALRELRATLGVLRQVDDTAPTAPAPGLRTLEALVERTRAVGLDVDLHTAGDPVPLPPAVDVAAYRIVQEALTNVTRHARAGAVVVRVGYGRDDVTVDVQDDGRGGPVGAGSGIEGMRARAGALGGTLSAGERLEGGFRVTACIPYREAGR</sequence>
<dbReference type="GO" id="GO:0000155">
    <property type="term" value="F:phosphorelay sensor kinase activity"/>
    <property type="evidence" value="ECO:0007669"/>
    <property type="project" value="InterPro"/>
</dbReference>
<evidence type="ECO:0000313" key="11">
    <source>
        <dbReference type="EMBL" id="TDD98079.1"/>
    </source>
</evidence>
<dbReference type="InterPro" id="IPR055558">
    <property type="entry name" value="DUF7134"/>
</dbReference>
<name>A0A4R5CGA3_9ACTN</name>
<dbReference type="EC" id="2.7.13.3" evidence="2"/>
<evidence type="ECO:0000256" key="4">
    <source>
        <dbReference type="ARBA" id="ARBA00022679"/>
    </source>
</evidence>
<dbReference type="InterPro" id="IPR003594">
    <property type="entry name" value="HATPase_dom"/>
</dbReference>
<evidence type="ECO:0000256" key="7">
    <source>
        <dbReference type="ARBA" id="ARBA00022840"/>
    </source>
</evidence>
<dbReference type="CDD" id="cd16917">
    <property type="entry name" value="HATPase_UhpB-NarQ-NarX-like"/>
    <property type="match status" value="1"/>
</dbReference>
<gene>
    <name evidence="11" type="ORF">E1269_29290</name>
</gene>
<proteinExistence type="predicted"/>
<dbReference type="AlphaFoldDB" id="A0A4R5CGA3"/>
<keyword evidence="6 11" id="KW-0418">Kinase</keyword>
<keyword evidence="7" id="KW-0067">ATP-binding</keyword>
<reference evidence="11 12" key="1">
    <citation type="submission" date="2019-03" db="EMBL/GenBank/DDBJ databases">
        <title>Draft genome sequences of novel Actinobacteria.</title>
        <authorList>
            <person name="Sahin N."/>
            <person name="Ay H."/>
            <person name="Saygin H."/>
        </authorList>
    </citation>
    <scope>NUCLEOTIDE SEQUENCE [LARGE SCALE GENOMIC DNA]</scope>
    <source>
        <strain evidence="11 12">5K138</strain>
    </source>
</reference>
<evidence type="ECO:0000313" key="12">
    <source>
        <dbReference type="Proteomes" id="UP000294739"/>
    </source>
</evidence>
<evidence type="ECO:0000256" key="8">
    <source>
        <dbReference type="ARBA" id="ARBA00023012"/>
    </source>
</evidence>
<evidence type="ECO:0000256" key="2">
    <source>
        <dbReference type="ARBA" id="ARBA00012438"/>
    </source>
</evidence>
<keyword evidence="5" id="KW-0547">Nucleotide-binding</keyword>
<organism evidence="11 12">
    <name type="scientific">Jiangella asiatica</name>
    <dbReference type="NCBI Taxonomy" id="2530372"/>
    <lineage>
        <taxon>Bacteria</taxon>
        <taxon>Bacillati</taxon>
        <taxon>Actinomycetota</taxon>
        <taxon>Actinomycetes</taxon>
        <taxon>Jiangellales</taxon>
        <taxon>Jiangellaceae</taxon>
        <taxon>Jiangella</taxon>
    </lineage>
</organism>
<dbReference type="OrthoDB" id="227596at2"/>
<feature type="transmembrane region" description="Helical" evidence="9">
    <location>
        <begin position="72"/>
        <end position="89"/>
    </location>
</feature>
<accession>A0A4R5CGA3</accession>
<dbReference type="InterPro" id="IPR011712">
    <property type="entry name" value="Sig_transdc_His_kin_sub3_dim/P"/>
</dbReference>
<dbReference type="SUPFAM" id="SSF55874">
    <property type="entry name" value="ATPase domain of HSP90 chaperone/DNA topoisomerase II/histidine kinase"/>
    <property type="match status" value="1"/>
</dbReference>
<dbReference type="GO" id="GO:0016020">
    <property type="term" value="C:membrane"/>
    <property type="evidence" value="ECO:0007669"/>
    <property type="project" value="InterPro"/>
</dbReference>
<evidence type="ECO:0000256" key="9">
    <source>
        <dbReference type="SAM" id="Phobius"/>
    </source>
</evidence>
<comment type="caution">
    <text evidence="11">The sequence shown here is derived from an EMBL/GenBank/DDBJ whole genome shotgun (WGS) entry which is preliminary data.</text>
</comment>
<dbReference type="InParanoid" id="A0A4R5CGA3"/>
<evidence type="ECO:0000259" key="10">
    <source>
        <dbReference type="SMART" id="SM00387"/>
    </source>
</evidence>
<evidence type="ECO:0000256" key="3">
    <source>
        <dbReference type="ARBA" id="ARBA00022553"/>
    </source>
</evidence>
<dbReference type="Gene3D" id="1.20.5.1930">
    <property type="match status" value="1"/>
</dbReference>
<dbReference type="PANTHER" id="PTHR24421:SF10">
    <property type="entry name" value="NITRATE_NITRITE SENSOR PROTEIN NARQ"/>
    <property type="match status" value="1"/>
</dbReference>
<dbReference type="Pfam" id="PF07730">
    <property type="entry name" value="HisKA_3"/>
    <property type="match status" value="1"/>
</dbReference>
<evidence type="ECO:0000256" key="1">
    <source>
        <dbReference type="ARBA" id="ARBA00000085"/>
    </source>
</evidence>
<keyword evidence="12" id="KW-1185">Reference proteome</keyword>